<dbReference type="OrthoDB" id="3227343at2759"/>
<name>A0A371HM09_MUCPR</name>
<protein>
    <submittedName>
        <fullName evidence="2">Uncharacterized protein</fullName>
    </submittedName>
</protein>
<keyword evidence="3" id="KW-1185">Reference proteome</keyword>
<organism evidence="2 3">
    <name type="scientific">Mucuna pruriens</name>
    <name type="common">Velvet bean</name>
    <name type="synonym">Dolichos pruriens</name>
    <dbReference type="NCBI Taxonomy" id="157652"/>
    <lineage>
        <taxon>Eukaryota</taxon>
        <taxon>Viridiplantae</taxon>
        <taxon>Streptophyta</taxon>
        <taxon>Embryophyta</taxon>
        <taxon>Tracheophyta</taxon>
        <taxon>Spermatophyta</taxon>
        <taxon>Magnoliopsida</taxon>
        <taxon>eudicotyledons</taxon>
        <taxon>Gunneridae</taxon>
        <taxon>Pentapetalae</taxon>
        <taxon>rosids</taxon>
        <taxon>fabids</taxon>
        <taxon>Fabales</taxon>
        <taxon>Fabaceae</taxon>
        <taxon>Papilionoideae</taxon>
        <taxon>50 kb inversion clade</taxon>
        <taxon>NPAAA clade</taxon>
        <taxon>indigoferoid/millettioid clade</taxon>
        <taxon>Phaseoleae</taxon>
        <taxon>Mucuna</taxon>
    </lineage>
</organism>
<reference evidence="2" key="1">
    <citation type="submission" date="2018-05" db="EMBL/GenBank/DDBJ databases">
        <title>Draft genome of Mucuna pruriens seed.</title>
        <authorList>
            <person name="Nnadi N.E."/>
            <person name="Vos R."/>
            <person name="Hasami M.H."/>
            <person name="Devisetty U.K."/>
            <person name="Aguiy J.C."/>
        </authorList>
    </citation>
    <scope>NUCLEOTIDE SEQUENCE [LARGE SCALE GENOMIC DNA]</scope>
    <source>
        <strain evidence="2">JCA_2017</strain>
    </source>
</reference>
<evidence type="ECO:0000256" key="1">
    <source>
        <dbReference type="SAM" id="MobiDB-lite"/>
    </source>
</evidence>
<gene>
    <name evidence="2" type="ORF">CR513_12528</name>
</gene>
<feature type="non-terminal residue" evidence="2">
    <location>
        <position position="1"/>
    </location>
</feature>
<dbReference type="EMBL" id="QJKJ01002197">
    <property type="protein sequence ID" value="RDY03836.1"/>
    <property type="molecule type" value="Genomic_DNA"/>
</dbReference>
<dbReference type="AlphaFoldDB" id="A0A371HM09"/>
<feature type="compositionally biased region" description="Basic and acidic residues" evidence="1">
    <location>
        <begin position="72"/>
        <end position="100"/>
    </location>
</feature>
<proteinExistence type="predicted"/>
<evidence type="ECO:0000313" key="3">
    <source>
        <dbReference type="Proteomes" id="UP000257109"/>
    </source>
</evidence>
<dbReference type="Proteomes" id="UP000257109">
    <property type="component" value="Unassembled WGS sequence"/>
</dbReference>
<sequence length="175" mass="20331">MGFDNFACLLDKLMHIRKGQPLYLKDLSLGEDLRGSKRKILGELIHQTIKEEMQIRRRNASRKTYIGTSGWKGKEREKERVGREKSYKKGSESPIGRKESISTLTSMAPMTSNIKLSAKLLYYTTCHPQMDGQTEVFVQSLYDKARLHMEKKGEQYARSANKRRKEVIFKERDLV</sequence>
<comment type="caution">
    <text evidence="2">The sequence shown here is derived from an EMBL/GenBank/DDBJ whole genome shotgun (WGS) entry which is preliminary data.</text>
</comment>
<accession>A0A371HM09</accession>
<feature type="region of interest" description="Disordered" evidence="1">
    <location>
        <begin position="71"/>
        <end position="100"/>
    </location>
</feature>
<evidence type="ECO:0000313" key="2">
    <source>
        <dbReference type="EMBL" id="RDY03836.1"/>
    </source>
</evidence>